<sequence length="161" mass="17169">MSGSPEDSLYVVGSPPPAYDVANAGGTFVIPVPATLPQEKAQVTPKAPAMPRNVAPDSLVLPSVEQPLSVRSPARSESSARKELAIPVPPMPGSSTLWSSRVTSSSRGLDKLKAPRLMNVITPYTGPSQTSYRSKLEIQSVSSKSTEMIGAWHNMWARLTL</sequence>
<feature type="compositionally biased region" description="Low complexity" evidence="1">
    <location>
        <begin position="93"/>
        <end position="102"/>
    </location>
</feature>
<dbReference type="Proteomes" id="UP000053424">
    <property type="component" value="Unassembled WGS sequence"/>
</dbReference>
<keyword evidence="3" id="KW-1185">Reference proteome</keyword>
<evidence type="ECO:0000313" key="2">
    <source>
        <dbReference type="EMBL" id="KIM48687.1"/>
    </source>
</evidence>
<dbReference type="EMBL" id="KN831768">
    <property type="protein sequence ID" value="KIM48687.1"/>
    <property type="molecule type" value="Genomic_DNA"/>
</dbReference>
<dbReference type="OrthoDB" id="5340910at2759"/>
<name>A0A0C2Z690_HEBCY</name>
<feature type="region of interest" description="Disordered" evidence="1">
    <location>
        <begin position="65"/>
        <end position="102"/>
    </location>
</feature>
<gene>
    <name evidence="2" type="ORF">M413DRAFT_437872</name>
</gene>
<organism evidence="2 3">
    <name type="scientific">Hebeloma cylindrosporum</name>
    <dbReference type="NCBI Taxonomy" id="76867"/>
    <lineage>
        <taxon>Eukaryota</taxon>
        <taxon>Fungi</taxon>
        <taxon>Dikarya</taxon>
        <taxon>Basidiomycota</taxon>
        <taxon>Agaricomycotina</taxon>
        <taxon>Agaricomycetes</taxon>
        <taxon>Agaricomycetidae</taxon>
        <taxon>Agaricales</taxon>
        <taxon>Agaricineae</taxon>
        <taxon>Hymenogastraceae</taxon>
        <taxon>Hebeloma</taxon>
    </lineage>
</organism>
<reference evidence="2 3" key="1">
    <citation type="submission" date="2014-04" db="EMBL/GenBank/DDBJ databases">
        <authorList>
            <consortium name="DOE Joint Genome Institute"/>
            <person name="Kuo A."/>
            <person name="Gay G."/>
            <person name="Dore J."/>
            <person name="Kohler A."/>
            <person name="Nagy L.G."/>
            <person name="Floudas D."/>
            <person name="Copeland A."/>
            <person name="Barry K.W."/>
            <person name="Cichocki N."/>
            <person name="Veneault-Fourrey C."/>
            <person name="LaButti K."/>
            <person name="Lindquist E.A."/>
            <person name="Lipzen A."/>
            <person name="Lundell T."/>
            <person name="Morin E."/>
            <person name="Murat C."/>
            <person name="Sun H."/>
            <person name="Tunlid A."/>
            <person name="Henrissat B."/>
            <person name="Grigoriev I.V."/>
            <person name="Hibbett D.S."/>
            <person name="Martin F."/>
            <person name="Nordberg H.P."/>
            <person name="Cantor M.N."/>
            <person name="Hua S.X."/>
        </authorList>
    </citation>
    <scope>NUCLEOTIDE SEQUENCE [LARGE SCALE GENOMIC DNA]</scope>
    <source>
        <strain evidence="3">h7</strain>
    </source>
</reference>
<dbReference type="AlphaFoldDB" id="A0A0C2Z690"/>
<accession>A0A0C2Z690</accession>
<evidence type="ECO:0000256" key="1">
    <source>
        <dbReference type="SAM" id="MobiDB-lite"/>
    </source>
</evidence>
<reference evidence="3" key="2">
    <citation type="submission" date="2015-01" db="EMBL/GenBank/DDBJ databases">
        <title>Evolutionary Origins and Diversification of the Mycorrhizal Mutualists.</title>
        <authorList>
            <consortium name="DOE Joint Genome Institute"/>
            <consortium name="Mycorrhizal Genomics Consortium"/>
            <person name="Kohler A."/>
            <person name="Kuo A."/>
            <person name="Nagy L.G."/>
            <person name="Floudas D."/>
            <person name="Copeland A."/>
            <person name="Barry K.W."/>
            <person name="Cichocki N."/>
            <person name="Veneault-Fourrey C."/>
            <person name="LaButti K."/>
            <person name="Lindquist E.A."/>
            <person name="Lipzen A."/>
            <person name="Lundell T."/>
            <person name="Morin E."/>
            <person name="Murat C."/>
            <person name="Riley R."/>
            <person name="Ohm R."/>
            <person name="Sun H."/>
            <person name="Tunlid A."/>
            <person name="Henrissat B."/>
            <person name="Grigoriev I.V."/>
            <person name="Hibbett D.S."/>
            <person name="Martin F."/>
        </authorList>
    </citation>
    <scope>NUCLEOTIDE SEQUENCE [LARGE SCALE GENOMIC DNA]</scope>
    <source>
        <strain evidence="3">h7</strain>
    </source>
</reference>
<dbReference type="HOGENOM" id="CLU_1643896_0_0_1"/>
<proteinExistence type="predicted"/>
<protein>
    <submittedName>
        <fullName evidence="2">Uncharacterized protein</fullName>
    </submittedName>
</protein>
<evidence type="ECO:0000313" key="3">
    <source>
        <dbReference type="Proteomes" id="UP000053424"/>
    </source>
</evidence>